<feature type="signal peptide" evidence="7">
    <location>
        <begin position="1"/>
        <end position="21"/>
    </location>
</feature>
<dbReference type="CDD" id="cd04077">
    <property type="entry name" value="Peptidases_S8_PCSK9_ProteinaseK_like"/>
    <property type="match status" value="1"/>
</dbReference>
<reference evidence="10" key="1">
    <citation type="journal article" date="2014" name="Genome Announc.">
        <title>Genome sequence and annotation of Acremonium chrysogenum, producer of the beta-lactam antibiotic cephalosporin C.</title>
        <authorList>
            <person name="Terfehr D."/>
            <person name="Dahlmann T.A."/>
            <person name="Specht T."/>
            <person name="Zadra I."/>
            <person name="Kuernsteiner H."/>
            <person name="Kueck U."/>
        </authorList>
    </citation>
    <scope>NUCLEOTIDE SEQUENCE [LARGE SCALE GENOMIC DNA]</scope>
    <source>
        <strain evidence="10">ATCC 11550 / CBS 779.69 / DSM 880 / IAM 14645 / JCM 23072 / IMI 49137</strain>
    </source>
</reference>
<dbReference type="OrthoDB" id="206201at2759"/>
<dbReference type="STRING" id="857340.A0A086T671"/>
<evidence type="ECO:0000256" key="2">
    <source>
        <dbReference type="ARBA" id="ARBA00022670"/>
    </source>
</evidence>
<dbReference type="EMBL" id="JPKY01000041">
    <property type="protein sequence ID" value="KFH44853.1"/>
    <property type="molecule type" value="Genomic_DNA"/>
</dbReference>
<keyword evidence="7" id="KW-0732">Signal</keyword>
<feature type="active site" description="Charge relay system" evidence="5">
    <location>
        <position position="394"/>
    </location>
</feature>
<dbReference type="InterPro" id="IPR034193">
    <property type="entry name" value="PCSK9_ProteinaseK-like"/>
</dbReference>
<evidence type="ECO:0000256" key="1">
    <source>
        <dbReference type="ARBA" id="ARBA00011073"/>
    </source>
</evidence>
<dbReference type="Proteomes" id="UP000029964">
    <property type="component" value="Unassembled WGS sequence"/>
</dbReference>
<dbReference type="InterPro" id="IPR037045">
    <property type="entry name" value="S8pro/Inhibitor_I9_sf"/>
</dbReference>
<dbReference type="PROSITE" id="PS00138">
    <property type="entry name" value="SUBTILASE_SER"/>
    <property type="match status" value="1"/>
</dbReference>
<dbReference type="HOGENOM" id="CLU_011263_1_4_1"/>
<gene>
    <name evidence="9" type="ORF">ACRE_043340</name>
</gene>
<dbReference type="InterPro" id="IPR050131">
    <property type="entry name" value="Peptidase_S8_subtilisin-like"/>
</dbReference>
<comment type="caution">
    <text evidence="9">The sequence shown here is derived from an EMBL/GenBank/DDBJ whole genome shotgun (WGS) entry which is preliminary data.</text>
</comment>
<dbReference type="PROSITE" id="PS51892">
    <property type="entry name" value="SUBTILASE"/>
    <property type="match status" value="1"/>
</dbReference>
<dbReference type="PROSITE" id="PS00136">
    <property type="entry name" value="SUBTILASE_ASP"/>
    <property type="match status" value="1"/>
</dbReference>
<evidence type="ECO:0000259" key="8">
    <source>
        <dbReference type="Pfam" id="PF00082"/>
    </source>
</evidence>
<evidence type="ECO:0000256" key="7">
    <source>
        <dbReference type="SAM" id="SignalP"/>
    </source>
</evidence>
<dbReference type="PRINTS" id="PR00723">
    <property type="entry name" value="SUBTILISIN"/>
</dbReference>
<proteinExistence type="inferred from homology"/>
<dbReference type="GO" id="GO:0006508">
    <property type="term" value="P:proteolysis"/>
    <property type="evidence" value="ECO:0007669"/>
    <property type="project" value="UniProtKB-KW"/>
</dbReference>
<keyword evidence="3 5" id="KW-0378">Hydrolase</keyword>
<dbReference type="SUPFAM" id="SSF52743">
    <property type="entry name" value="Subtilisin-like"/>
    <property type="match status" value="1"/>
</dbReference>
<keyword evidence="4 5" id="KW-0720">Serine protease</keyword>
<dbReference type="PROSITE" id="PS00137">
    <property type="entry name" value="SUBTILASE_HIS"/>
    <property type="match status" value="1"/>
</dbReference>
<sequence>MPSLRTILTGAFLLAVPLANAAPQMPDIPGLADGSLGDMIGDVVGDTFGEDVGDMVEGVVDAVAAILSNPQAKNKIPNRYIVVYNSTYDDNAIETSIASITGAVKRRNLGKRSSVGHLLSTEVHAFNLNKWRAVMLDADDDMIQDIYNSEEVEYIEADTQVSANVLLAQTNAPVGLNRLSHKQAGRDTYIFDDSAGEGITVYVLDTGVKTSHSEFGNRARFGANFVDNSNDDENGHGSHVAGTIAGETFGVAKKANIVAVKVLDRDGQGSNGRVIDGLQWIIRDVERRGLRGSAVMNMSLGGGFSRALNRAIQSMFEAGIVPVVAAGNNAVDASTESPSSAPNAITVGAIDARTDLIADFSNFGPSVDIFAQGVDVESVGIRSDTDVVSLNGTSMAAPHVAGLAAYLMSFQGVSSVPEVTNLIKDLARKTGSKVLGNAPGTTNLIAHNGNQYEG</sequence>
<evidence type="ECO:0000313" key="9">
    <source>
        <dbReference type="EMBL" id="KFH44853.1"/>
    </source>
</evidence>
<evidence type="ECO:0000313" key="10">
    <source>
        <dbReference type="Proteomes" id="UP000029964"/>
    </source>
</evidence>
<evidence type="ECO:0000256" key="4">
    <source>
        <dbReference type="ARBA" id="ARBA00022825"/>
    </source>
</evidence>
<dbReference type="Gene3D" id="3.30.70.80">
    <property type="entry name" value="Peptidase S8 propeptide/proteinase inhibitor I9"/>
    <property type="match status" value="1"/>
</dbReference>
<dbReference type="PANTHER" id="PTHR43806:SF11">
    <property type="entry name" value="CEREVISIN-RELATED"/>
    <property type="match status" value="1"/>
</dbReference>
<keyword evidence="10" id="KW-1185">Reference proteome</keyword>
<keyword evidence="2 5" id="KW-0645">Protease</keyword>
<dbReference type="SUPFAM" id="SSF54897">
    <property type="entry name" value="Protease propeptides/inhibitors"/>
    <property type="match status" value="1"/>
</dbReference>
<dbReference type="Gene3D" id="3.40.50.200">
    <property type="entry name" value="Peptidase S8/S53 domain"/>
    <property type="match status" value="1"/>
</dbReference>
<dbReference type="GO" id="GO:0004252">
    <property type="term" value="F:serine-type endopeptidase activity"/>
    <property type="evidence" value="ECO:0007669"/>
    <property type="project" value="UniProtKB-UniRule"/>
</dbReference>
<dbReference type="PANTHER" id="PTHR43806">
    <property type="entry name" value="PEPTIDASE S8"/>
    <property type="match status" value="1"/>
</dbReference>
<dbReference type="InterPro" id="IPR023827">
    <property type="entry name" value="Peptidase_S8_Asp-AS"/>
</dbReference>
<dbReference type="AlphaFoldDB" id="A0A086T671"/>
<dbReference type="FunFam" id="3.40.50.200:FF:000007">
    <property type="entry name" value="Subtilisin-like serine protease"/>
    <property type="match status" value="1"/>
</dbReference>
<dbReference type="InterPro" id="IPR022398">
    <property type="entry name" value="Peptidase_S8_His-AS"/>
</dbReference>
<dbReference type="InterPro" id="IPR036852">
    <property type="entry name" value="Peptidase_S8/S53_dom_sf"/>
</dbReference>
<organism evidence="9 10">
    <name type="scientific">Hapsidospora chrysogenum (strain ATCC 11550 / CBS 779.69 / DSM 880 / IAM 14645 / JCM 23072 / IMI 49137)</name>
    <name type="common">Acremonium chrysogenum</name>
    <dbReference type="NCBI Taxonomy" id="857340"/>
    <lineage>
        <taxon>Eukaryota</taxon>
        <taxon>Fungi</taxon>
        <taxon>Dikarya</taxon>
        <taxon>Ascomycota</taxon>
        <taxon>Pezizomycotina</taxon>
        <taxon>Sordariomycetes</taxon>
        <taxon>Hypocreomycetidae</taxon>
        <taxon>Hypocreales</taxon>
        <taxon>Bionectriaceae</taxon>
        <taxon>Hapsidospora</taxon>
    </lineage>
</organism>
<dbReference type="InterPro" id="IPR023828">
    <property type="entry name" value="Peptidase_S8_Ser-AS"/>
</dbReference>
<dbReference type="Pfam" id="PF00082">
    <property type="entry name" value="Peptidase_S8"/>
    <property type="match status" value="1"/>
</dbReference>
<evidence type="ECO:0000256" key="3">
    <source>
        <dbReference type="ARBA" id="ARBA00022801"/>
    </source>
</evidence>
<evidence type="ECO:0000256" key="6">
    <source>
        <dbReference type="RuleBase" id="RU003355"/>
    </source>
</evidence>
<accession>A0A086T671</accession>
<comment type="similarity">
    <text evidence="1 5 6">Belongs to the peptidase S8 family.</text>
</comment>
<dbReference type="InterPro" id="IPR015500">
    <property type="entry name" value="Peptidase_S8_subtilisin-rel"/>
</dbReference>
<evidence type="ECO:0000256" key="5">
    <source>
        <dbReference type="PROSITE-ProRule" id="PRU01240"/>
    </source>
</evidence>
<dbReference type="InterPro" id="IPR000209">
    <property type="entry name" value="Peptidase_S8/S53_dom"/>
</dbReference>
<feature type="active site" description="Charge relay system" evidence="5">
    <location>
        <position position="205"/>
    </location>
</feature>
<name>A0A086T671_HAPC1</name>
<feature type="chain" id="PRO_5001815335" evidence="7">
    <location>
        <begin position="22"/>
        <end position="454"/>
    </location>
</feature>
<feature type="domain" description="Peptidase S8/S53" evidence="8">
    <location>
        <begin position="196"/>
        <end position="432"/>
    </location>
</feature>
<protein>
    <submittedName>
        <fullName evidence="9">Alkaline protease-like protein</fullName>
    </submittedName>
</protein>
<feature type="active site" description="Charge relay system" evidence="5">
    <location>
        <position position="236"/>
    </location>
</feature>